<evidence type="ECO:0000313" key="5">
    <source>
        <dbReference type="Proteomes" id="UP000215902"/>
    </source>
</evidence>
<dbReference type="AlphaFoldDB" id="A0A267EU02"/>
<accession>A0A267EU02</accession>
<sequence>DERHPDSVPRPYSRSIHRRPICNLSSPPPPPPPPPAPPSPPPPPGEPADLLGENDSDFRLPTSSTADSGFPLTNASVTTDAADATDSSSNSSGSCTISSSSYCGASPPPPPPPLPPPPPALSCGDSASSDTSSSDDEDSKAEEEDDAGEADFGNSPTGAELMARRCSLLVEEVEYYRQGQATVLEVLDKADKLNEKLQAEIACLREQQQQHQHKPSRDVNYHVYSTTQPQPPLSPQPPQPHQHHQSLLASARAECIRLRSELFSARSALASERSAAIAASREWRKVMSERDEVHNEIRQLTARCERAELALSSALEERDRLRAATAAFAVTSEDAECGDDYQDREGFPSELVDNQLTLLCVDIRPIVDDCGFQLSALPDPSGYHRIVSVTPGGPAHAAADPSNPHHCLRPGDWLRRINGVDVAGWSASAALSAVSAAAPACQLVVARQPDADAANSSCTTQLVQCVVSASDRPLGDLLQVEAGFYVKQLLSASAAAASASIGPLSIGDRILAIDDRPLDGLSLVEVRRLLAKRCSRFLVARQGFNSNHSSNNNNISSSPAITISSSSSSRQMVSPDSAVSSMMTKSPSSGVCSNGSSAASGCGGGPAGEQRSSLSVIDKLLSRLRFTSLGSSNSTAAAAAANKKQQQQKQKLQQNQQPPASQPPAAAAPSATSPAVWHRVRAAADYIGSGSAGGQLLNFHRGDLLLVGPRQVDSQVANTGLTGAAGWRFAWLVDESTGARVRGGLVPDHCFV</sequence>
<feature type="coiled-coil region" evidence="1">
    <location>
        <begin position="290"/>
        <end position="324"/>
    </location>
</feature>
<feature type="compositionally biased region" description="Low complexity" evidence="2">
    <location>
        <begin position="73"/>
        <end position="105"/>
    </location>
</feature>
<feature type="compositionally biased region" description="Polar residues" evidence="2">
    <location>
        <begin position="570"/>
        <end position="585"/>
    </location>
</feature>
<dbReference type="PROSITE" id="PS50106">
    <property type="entry name" value="PDZ"/>
    <property type="match status" value="2"/>
</dbReference>
<feature type="domain" description="PDZ" evidence="3">
    <location>
        <begin position="462"/>
        <end position="530"/>
    </location>
</feature>
<evidence type="ECO:0000313" key="4">
    <source>
        <dbReference type="EMBL" id="PAA64222.1"/>
    </source>
</evidence>
<feature type="compositionally biased region" description="Pro residues" evidence="2">
    <location>
        <begin position="106"/>
        <end position="120"/>
    </location>
</feature>
<evidence type="ECO:0000256" key="2">
    <source>
        <dbReference type="SAM" id="MobiDB-lite"/>
    </source>
</evidence>
<dbReference type="CDD" id="cd00136">
    <property type="entry name" value="PDZ_canonical"/>
    <property type="match status" value="1"/>
</dbReference>
<dbReference type="SUPFAM" id="SSF50156">
    <property type="entry name" value="PDZ domain-like"/>
    <property type="match status" value="2"/>
</dbReference>
<feature type="region of interest" description="Disordered" evidence="2">
    <location>
        <begin position="635"/>
        <end position="673"/>
    </location>
</feature>
<feature type="region of interest" description="Disordered" evidence="2">
    <location>
        <begin position="548"/>
        <end position="609"/>
    </location>
</feature>
<feature type="domain" description="PDZ" evidence="3">
    <location>
        <begin position="371"/>
        <end position="449"/>
    </location>
</feature>
<gene>
    <name evidence="4" type="ORF">BOX15_Mlig005963g1</name>
</gene>
<feature type="region of interest" description="Disordered" evidence="2">
    <location>
        <begin position="207"/>
        <end position="247"/>
    </location>
</feature>
<feature type="non-terminal residue" evidence="4">
    <location>
        <position position="1"/>
    </location>
</feature>
<feature type="compositionally biased region" description="Pro residues" evidence="2">
    <location>
        <begin position="26"/>
        <end position="46"/>
    </location>
</feature>
<dbReference type="Gene3D" id="2.30.42.10">
    <property type="match status" value="2"/>
</dbReference>
<dbReference type="PANTHER" id="PTHR23330:SF9">
    <property type="entry name" value="PROLINE-RICH PROTEIN 11"/>
    <property type="match status" value="1"/>
</dbReference>
<feature type="compositionally biased region" description="Low complexity" evidence="2">
    <location>
        <begin position="548"/>
        <end position="569"/>
    </location>
</feature>
<feature type="region of interest" description="Disordered" evidence="2">
    <location>
        <begin position="1"/>
        <end position="158"/>
    </location>
</feature>
<proteinExistence type="predicted"/>
<evidence type="ECO:0000256" key="1">
    <source>
        <dbReference type="SAM" id="Coils"/>
    </source>
</evidence>
<feature type="compositionally biased region" description="Low complexity" evidence="2">
    <location>
        <begin position="586"/>
        <end position="600"/>
    </location>
</feature>
<keyword evidence="5" id="KW-1185">Reference proteome</keyword>
<name>A0A267EU02_9PLAT</name>
<keyword evidence="1" id="KW-0175">Coiled coil</keyword>
<dbReference type="Proteomes" id="UP000215902">
    <property type="component" value="Unassembled WGS sequence"/>
</dbReference>
<evidence type="ECO:0000259" key="3">
    <source>
        <dbReference type="PROSITE" id="PS50106"/>
    </source>
</evidence>
<dbReference type="InterPro" id="IPR036034">
    <property type="entry name" value="PDZ_sf"/>
</dbReference>
<reference evidence="4 5" key="1">
    <citation type="submission" date="2017-06" db="EMBL/GenBank/DDBJ databases">
        <title>A platform for efficient transgenesis in Macrostomum lignano, a flatworm model organism for stem cell research.</title>
        <authorList>
            <person name="Berezikov E."/>
        </authorList>
    </citation>
    <scope>NUCLEOTIDE SEQUENCE [LARGE SCALE GENOMIC DNA]</scope>
    <source>
        <strain evidence="4">DV1</strain>
        <tissue evidence="4">Whole organism</tissue>
    </source>
</reference>
<dbReference type="EMBL" id="NIVC01001772">
    <property type="protein sequence ID" value="PAA64222.1"/>
    <property type="molecule type" value="Genomic_DNA"/>
</dbReference>
<protein>
    <recommendedName>
        <fullName evidence="3">PDZ domain-containing protein</fullName>
    </recommendedName>
</protein>
<dbReference type="InterPro" id="IPR001478">
    <property type="entry name" value="PDZ"/>
</dbReference>
<dbReference type="SMART" id="SM00228">
    <property type="entry name" value="PDZ"/>
    <property type="match status" value="2"/>
</dbReference>
<feature type="compositionally biased region" description="Pro residues" evidence="2">
    <location>
        <begin position="229"/>
        <end position="240"/>
    </location>
</feature>
<organism evidence="4 5">
    <name type="scientific">Macrostomum lignano</name>
    <dbReference type="NCBI Taxonomy" id="282301"/>
    <lineage>
        <taxon>Eukaryota</taxon>
        <taxon>Metazoa</taxon>
        <taxon>Spiralia</taxon>
        <taxon>Lophotrochozoa</taxon>
        <taxon>Platyhelminthes</taxon>
        <taxon>Rhabditophora</taxon>
        <taxon>Macrostomorpha</taxon>
        <taxon>Macrostomida</taxon>
        <taxon>Macrostomidae</taxon>
        <taxon>Macrostomum</taxon>
    </lineage>
</organism>
<dbReference type="STRING" id="282301.A0A267EU02"/>
<feature type="compositionally biased region" description="Acidic residues" evidence="2">
    <location>
        <begin position="133"/>
        <end position="149"/>
    </location>
</feature>
<dbReference type="PANTHER" id="PTHR23330">
    <property type="entry name" value="P300 TRANSCRIPTIONAL COFACTOR JMY-RELATED"/>
    <property type="match status" value="1"/>
</dbReference>
<comment type="caution">
    <text evidence="4">The sequence shown here is derived from an EMBL/GenBank/DDBJ whole genome shotgun (WGS) entry which is preliminary data.</text>
</comment>